<dbReference type="AlphaFoldDB" id="A0A2W1L950"/>
<gene>
    <name evidence="1" type="ORF">DNH61_17050</name>
</gene>
<dbReference type="EMBL" id="QKRB01000051">
    <property type="protein sequence ID" value="PZD94660.1"/>
    <property type="molecule type" value="Genomic_DNA"/>
</dbReference>
<accession>A0A2W1L950</accession>
<organism evidence="1 2">
    <name type="scientific">Paenibacillus sambharensis</name>
    <dbReference type="NCBI Taxonomy" id="1803190"/>
    <lineage>
        <taxon>Bacteria</taxon>
        <taxon>Bacillati</taxon>
        <taxon>Bacillota</taxon>
        <taxon>Bacilli</taxon>
        <taxon>Bacillales</taxon>
        <taxon>Paenibacillaceae</taxon>
        <taxon>Paenibacillus</taxon>
    </lineage>
</organism>
<dbReference type="OrthoDB" id="2678943at2"/>
<protein>
    <submittedName>
        <fullName evidence="1">Uncharacterized protein</fullName>
    </submittedName>
</protein>
<sequence length="119" mass="13341">MAVKRVKPKRLTSKGGRVVRRRAVASTVVPVIGPTFRRLTVSWVQQNGVPFDTTGFFARLYQGSRIVQTAAFDRFGVVRFSRVPTLTDVPYTIRVIDENGVQYRQRTIPAGVQTYAIIG</sequence>
<dbReference type="Proteomes" id="UP000249522">
    <property type="component" value="Unassembled WGS sequence"/>
</dbReference>
<dbReference type="RefSeq" id="WP_111147881.1">
    <property type="nucleotide sequence ID" value="NZ_QKRB01000051.1"/>
</dbReference>
<comment type="caution">
    <text evidence="1">The sequence shown here is derived from an EMBL/GenBank/DDBJ whole genome shotgun (WGS) entry which is preliminary data.</text>
</comment>
<evidence type="ECO:0000313" key="2">
    <source>
        <dbReference type="Proteomes" id="UP000249522"/>
    </source>
</evidence>
<name>A0A2W1L950_9BACL</name>
<evidence type="ECO:0000313" key="1">
    <source>
        <dbReference type="EMBL" id="PZD94660.1"/>
    </source>
</evidence>
<keyword evidence="2" id="KW-1185">Reference proteome</keyword>
<reference evidence="1 2" key="1">
    <citation type="submission" date="2018-06" db="EMBL/GenBank/DDBJ databases">
        <title>Paenibacillus imtechensis sp. nov.</title>
        <authorList>
            <person name="Pinnaka A.K."/>
            <person name="Singh H."/>
            <person name="Kaur M."/>
        </authorList>
    </citation>
    <scope>NUCLEOTIDE SEQUENCE [LARGE SCALE GENOMIC DNA]</scope>
    <source>
        <strain evidence="1 2">SMB1</strain>
    </source>
</reference>
<proteinExistence type="predicted"/>